<dbReference type="InterPro" id="IPR040347">
    <property type="entry name" value="YBP1/2"/>
</dbReference>
<dbReference type="HOGENOM" id="CLU_011932_1_0_1"/>
<feature type="compositionally biased region" description="Polar residues" evidence="1">
    <location>
        <begin position="195"/>
        <end position="212"/>
    </location>
</feature>
<proteinExistence type="predicted"/>
<dbReference type="AlphaFoldDB" id="A0A086T1J6"/>
<evidence type="ECO:0000256" key="1">
    <source>
        <dbReference type="SAM" id="MobiDB-lite"/>
    </source>
</evidence>
<protein>
    <submittedName>
        <fullName evidence="2">Uncharacterized protein</fullName>
    </submittedName>
</protein>
<dbReference type="GO" id="GO:0005737">
    <property type="term" value="C:cytoplasm"/>
    <property type="evidence" value="ECO:0007669"/>
    <property type="project" value="TreeGrafter"/>
</dbReference>
<reference evidence="3" key="1">
    <citation type="journal article" date="2014" name="Genome Announc.">
        <title>Genome sequence and annotation of Acremonium chrysogenum, producer of the beta-lactam antibiotic cephalosporin C.</title>
        <authorList>
            <person name="Terfehr D."/>
            <person name="Dahlmann T.A."/>
            <person name="Specht T."/>
            <person name="Zadra I."/>
            <person name="Kuernsteiner H."/>
            <person name="Kueck U."/>
        </authorList>
    </citation>
    <scope>NUCLEOTIDE SEQUENCE [LARGE SCALE GENOMIC DNA]</scope>
    <source>
        <strain evidence="3">ATCC 11550 / CBS 779.69 / DSM 880 / IAM 14645 / JCM 23072 / IMI 49137</strain>
    </source>
</reference>
<dbReference type="PANTHER" id="PTHR28020:SF1">
    <property type="entry name" value="YAP1-BINDING PROTEIN 1-RELATED"/>
    <property type="match status" value="1"/>
</dbReference>
<feature type="region of interest" description="Disordered" evidence="1">
    <location>
        <begin position="187"/>
        <end position="231"/>
    </location>
</feature>
<evidence type="ECO:0000313" key="3">
    <source>
        <dbReference type="Proteomes" id="UP000029964"/>
    </source>
</evidence>
<feature type="compositionally biased region" description="Basic and acidic residues" evidence="1">
    <location>
        <begin position="102"/>
        <end position="118"/>
    </location>
</feature>
<dbReference type="GO" id="GO:0034599">
    <property type="term" value="P:cellular response to oxidative stress"/>
    <property type="evidence" value="ECO:0007669"/>
    <property type="project" value="InterPro"/>
</dbReference>
<feature type="region of interest" description="Disordered" evidence="1">
    <location>
        <begin position="98"/>
        <end position="128"/>
    </location>
</feature>
<dbReference type="STRING" id="857340.A0A086T1J6"/>
<gene>
    <name evidence="2" type="ORF">ACRE_060130</name>
</gene>
<name>A0A086T1J6_HAPC1</name>
<dbReference type="Pfam" id="PF08568">
    <property type="entry name" value="Kinetochor_Ybp2"/>
    <property type="match status" value="1"/>
</dbReference>
<keyword evidence="3" id="KW-1185">Reference proteome</keyword>
<dbReference type="OrthoDB" id="5396786at2759"/>
<organism evidence="2 3">
    <name type="scientific">Hapsidospora chrysogenum (strain ATCC 11550 / CBS 779.69 / DSM 880 / IAM 14645 / JCM 23072 / IMI 49137)</name>
    <name type="common">Acremonium chrysogenum</name>
    <dbReference type="NCBI Taxonomy" id="857340"/>
    <lineage>
        <taxon>Eukaryota</taxon>
        <taxon>Fungi</taxon>
        <taxon>Dikarya</taxon>
        <taxon>Ascomycota</taxon>
        <taxon>Pezizomycotina</taxon>
        <taxon>Sordariomycetes</taxon>
        <taxon>Hypocreomycetidae</taxon>
        <taxon>Hypocreales</taxon>
        <taxon>Bionectriaceae</taxon>
        <taxon>Hapsidospora</taxon>
    </lineage>
</organism>
<comment type="caution">
    <text evidence="2">The sequence shown here is derived from an EMBL/GenBank/DDBJ whole genome shotgun (WGS) entry which is preliminary data.</text>
</comment>
<dbReference type="InterPro" id="IPR013877">
    <property type="entry name" value="YAP-bd/ALF4/Glomulin"/>
</dbReference>
<feature type="compositionally biased region" description="Acidic residues" evidence="1">
    <location>
        <begin position="218"/>
        <end position="231"/>
    </location>
</feature>
<sequence length="624" mass="68840">MASTSTEEVVQRLRESRPPATDAFTYLTIIEKSLCPEILPALQDILDDTELTNDIGWDLVDMLISVPGSSECLERIARLGNPREVILKVLEVMDKTAAAAAREQEQGHEHEHEEKGEEGQSSSQPPVSANDKFVALVGMLKILHGRLRVKRPSRFLHTTLDTVIRAYDPTSPEATAAIIDLTRSLSGKKRPELPTRQSSTTLETPFQATDPSKTAPDPEADNNEEPDPEEPDLISRLLQSFITCAIEAYVNSNNLEWASRLLEYTVPERIVPYRQTMMQAYNEVAELQAMDALVAQLAAVAGDLGLNTIANEEVRQVFSAEPCKDPLSSDDADPHHPETIQLSTGGLACLAAYWMFSSDVFESHYQNVDIDVFPGLHVLVQNLVGDDSQVEITSNPGTFEALVVMAIWLDTHKGSVPASASPAKEEVDIMSYHHLLTLISVFHPNVRVRNAATFMAGSVLHANPDENDRLAILEDLMENCIFSSLQACAVNWLKEEIISAREADKGLFSGPECFEKLQYTVFPDLGHLRDADASTAWEFWTQSSPFHLQVANFALFLFGGKDFKDAAPAGMATAVEHRYVEPLAQAATSLSEALEKKEIADPGADEALDQLRILMDVLKRVPLQ</sequence>
<dbReference type="EMBL" id="JPKY01000074">
    <property type="protein sequence ID" value="KFH43228.1"/>
    <property type="molecule type" value="Genomic_DNA"/>
</dbReference>
<dbReference type="Proteomes" id="UP000029964">
    <property type="component" value="Unassembled WGS sequence"/>
</dbReference>
<evidence type="ECO:0000313" key="2">
    <source>
        <dbReference type="EMBL" id="KFH43228.1"/>
    </source>
</evidence>
<dbReference type="PANTHER" id="PTHR28020">
    <property type="entry name" value="YAP1-BINDING PROTEIN 1-RELATED"/>
    <property type="match status" value="1"/>
</dbReference>
<accession>A0A086T1J6</accession>